<name>A0A1H9EJ09_9HYPH</name>
<proteinExistence type="predicted"/>
<dbReference type="SUPFAM" id="SSF51735">
    <property type="entry name" value="NAD(P)-binding Rossmann-fold domains"/>
    <property type="match status" value="1"/>
</dbReference>
<accession>A0A1H9EJ09</accession>
<dbReference type="STRING" id="1855383.SAMN05216548_103172"/>
<sequence>MKIVVTGSAGRVGSRMVSRLLEAGHAVTGFDLRPLGRKDPTYREVIGAFGQRDLAAEAMKGAEAVLHLGAFMSWLPSDIDRLYKANVDGTRVILEAAASAGVRRFLFASSGEVYPEGAPETLPLDESHSLKPRSHYGLTKLMGEELVRFFARTANLPFTILRFSHTQDAAELLDPASFFSGPRFFLQPKIRQQEGFGNKAAVEALRALDDGREALVVSRNANGRPFRMHITDTRDMVDGILLAFGSEAALGEVFNLGSTEPVDFAKALPIMAEATGLPLRTVDLPGAGVYYETSNAKIRELLGFEPKWTIERMIAEAADVWKAKNAS</sequence>
<dbReference type="EMBL" id="FOFG01000003">
    <property type="protein sequence ID" value="SEQ24998.1"/>
    <property type="molecule type" value="Genomic_DNA"/>
</dbReference>
<dbReference type="Gene3D" id="3.40.50.720">
    <property type="entry name" value="NAD(P)-binding Rossmann-like Domain"/>
    <property type="match status" value="1"/>
</dbReference>
<evidence type="ECO:0000259" key="1">
    <source>
        <dbReference type="Pfam" id="PF01370"/>
    </source>
</evidence>
<reference evidence="2 3" key="1">
    <citation type="submission" date="2016-10" db="EMBL/GenBank/DDBJ databases">
        <authorList>
            <person name="de Groot N.N."/>
        </authorList>
    </citation>
    <scope>NUCLEOTIDE SEQUENCE [LARGE SCALE GENOMIC DNA]</scope>
    <source>
        <strain evidence="2 3">A52C2</strain>
    </source>
</reference>
<evidence type="ECO:0000313" key="3">
    <source>
        <dbReference type="Proteomes" id="UP000199647"/>
    </source>
</evidence>
<keyword evidence="3" id="KW-1185">Reference proteome</keyword>
<dbReference type="Gene3D" id="3.90.25.60">
    <property type="match status" value="2"/>
</dbReference>
<protein>
    <submittedName>
        <fullName evidence="2">UDP-glucose 4-epimerase</fullName>
    </submittedName>
</protein>
<organism evidence="2 3">
    <name type="scientific">Faunimonas pinastri</name>
    <dbReference type="NCBI Taxonomy" id="1855383"/>
    <lineage>
        <taxon>Bacteria</taxon>
        <taxon>Pseudomonadati</taxon>
        <taxon>Pseudomonadota</taxon>
        <taxon>Alphaproteobacteria</taxon>
        <taxon>Hyphomicrobiales</taxon>
        <taxon>Afifellaceae</taxon>
        <taxon>Faunimonas</taxon>
    </lineage>
</organism>
<dbReference type="OrthoDB" id="9798669at2"/>
<gene>
    <name evidence="2" type="ORF">SAMN05216548_103172</name>
</gene>
<dbReference type="InterPro" id="IPR036291">
    <property type="entry name" value="NAD(P)-bd_dom_sf"/>
</dbReference>
<dbReference type="InterPro" id="IPR001509">
    <property type="entry name" value="Epimerase_deHydtase"/>
</dbReference>
<dbReference type="PANTHER" id="PTHR43245">
    <property type="entry name" value="BIFUNCTIONAL POLYMYXIN RESISTANCE PROTEIN ARNA"/>
    <property type="match status" value="1"/>
</dbReference>
<dbReference type="RefSeq" id="WP_092495777.1">
    <property type="nucleotide sequence ID" value="NZ_FOFG01000003.1"/>
</dbReference>
<dbReference type="Pfam" id="PF01370">
    <property type="entry name" value="Epimerase"/>
    <property type="match status" value="1"/>
</dbReference>
<feature type="domain" description="NAD-dependent epimerase/dehydratase" evidence="1">
    <location>
        <begin position="3"/>
        <end position="165"/>
    </location>
</feature>
<evidence type="ECO:0000313" key="2">
    <source>
        <dbReference type="EMBL" id="SEQ24998.1"/>
    </source>
</evidence>
<dbReference type="AlphaFoldDB" id="A0A1H9EJ09"/>
<dbReference type="InterPro" id="IPR050177">
    <property type="entry name" value="Lipid_A_modif_metabolic_enz"/>
</dbReference>
<dbReference type="Proteomes" id="UP000199647">
    <property type="component" value="Unassembled WGS sequence"/>
</dbReference>